<name>A0A8J2NHH4_FUSEQ</name>
<evidence type="ECO:0000256" key="1">
    <source>
        <dbReference type="SAM" id="MobiDB-lite"/>
    </source>
</evidence>
<evidence type="ECO:0000313" key="3">
    <source>
        <dbReference type="Proteomes" id="UP000693738"/>
    </source>
</evidence>
<reference evidence="2" key="1">
    <citation type="submission" date="2021-05" db="EMBL/GenBank/DDBJ databases">
        <authorList>
            <person name="Khan N."/>
        </authorList>
    </citation>
    <scope>NUCLEOTIDE SEQUENCE</scope>
</reference>
<organism evidence="2 3">
    <name type="scientific">Fusarium equiseti</name>
    <name type="common">Fusarium scirpi</name>
    <dbReference type="NCBI Taxonomy" id="61235"/>
    <lineage>
        <taxon>Eukaryota</taxon>
        <taxon>Fungi</taxon>
        <taxon>Dikarya</taxon>
        <taxon>Ascomycota</taxon>
        <taxon>Pezizomycotina</taxon>
        <taxon>Sordariomycetes</taxon>
        <taxon>Hypocreomycetidae</taxon>
        <taxon>Hypocreales</taxon>
        <taxon>Nectriaceae</taxon>
        <taxon>Fusarium</taxon>
        <taxon>Fusarium incarnatum-equiseti species complex</taxon>
    </lineage>
</organism>
<gene>
    <name evidence="2" type="ORF">FEQUK3_LOCUS8461</name>
</gene>
<comment type="caution">
    <text evidence="2">The sequence shown here is derived from an EMBL/GenBank/DDBJ whole genome shotgun (WGS) entry which is preliminary data.</text>
</comment>
<protein>
    <submittedName>
        <fullName evidence="2">Uncharacterized protein</fullName>
    </submittedName>
</protein>
<proteinExistence type="predicted"/>
<sequence length="75" mass="8307">MQITTDAGRGDAKLLCVSYQGEEQEKRRMPQQNAARGFTRPTLDGTLSSQKRGAYGWHQDGHLSQVTGWALAGTW</sequence>
<dbReference type="Proteomes" id="UP000693738">
    <property type="component" value="Unassembled WGS sequence"/>
</dbReference>
<evidence type="ECO:0000313" key="2">
    <source>
        <dbReference type="EMBL" id="CAG7562702.1"/>
    </source>
</evidence>
<dbReference type="EMBL" id="CAJSTJ010000151">
    <property type="protein sequence ID" value="CAG7562702.1"/>
    <property type="molecule type" value="Genomic_DNA"/>
</dbReference>
<accession>A0A8J2NHH4</accession>
<feature type="region of interest" description="Disordered" evidence="1">
    <location>
        <begin position="21"/>
        <end position="51"/>
    </location>
</feature>
<dbReference type="AlphaFoldDB" id="A0A8J2NHH4"/>